<dbReference type="GO" id="GO:0006508">
    <property type="term" value="P:proteolysis"/>
    <property type="evidence" value="ECO:0007669"/>
    <property type="project" value="UniProtKB-KW"/>
</dbReference>
<name>T1IUP9_STRMM</name>
<proteinExistence type="predicted"/>
<dbReference type="Pfam" id="PF00089">
    <property type="entry name" value="Trypsin"/>
    <property type="match status" value="1"/>
</dbReference>
<evidence type="ECO:0000256" key="3">
    <source>
        <dbReference type="ARBA" id="ARBA00022825"/>
    </source>
</evidence>
<dbReference type="InterPro" id="IPR009003">
    <property type="entry name" value="Peptidase_S1_PA"/>
</dbReference>
<reference evidence="10" key="1">
    <citation type="submission" date="2011-05" db="EMBL/GenBank/DDBJ databases">
        <authorList>
            <person name="Richards S.R."/>
            <person name="Qu J."/>
            <person name="Jiang H."/>
            <person name="Jhangiani S.N."/>
            <person name="Agravi P."/>
            <person name="Goodspeed R."/>
            <person name="Gross S."/>
            <person name="Mandapat C."/>
            <person name="Jackson L."/>
            <person name="Mathew T."/>
            <person name="Pu L."/>
            <person name="Thornton R."/>
            <person name="Saada N."/>
            <person name="Wilczek-Boney K.B."/>
            <person name="Lee S."/>
            <person name="Kovar C."/>
            <person name="Wu Y."/>
            <person name="Scherer S.E."/>
            <person name="Worley K.C."/>
            <person name="Muzny D.M."/>
            <person name="Gibbs R."/>
        </authorList>
    </citation>
    <scope>NUCLEOTIDE SEQUENCE</scope>
    <source>
        <strain evidence="10">Brora</strain>
    </source>
</reference>
<protein>
    <recommendedName>
        <fullName evidence="8">Peptidase S1 domain-containing protein</fullName>
    </recommendedName>
</protein>
<dbReference type="PANTHER" id="PTHR24252:SF7">
    <property type="entry name" value="HYALIN"/>
    <property type="match status" value="1"/>
</dbReference>
<evidence type="ECO:0000256" key="5">
    <source>
        <dbReference type="RuleBase" id="RU363034"/>
    </source>
</evidence>
<organism evidence="9 10">
    <name type="scientific">Strigamia maritima</name>
    <name type="common">European centipede</name>
    <name type="synonym">Geophilus maritimus</name>
    <dbReference type="NCBI Taxonomy" id="126957"/>
    <lineage>
        <taxon>Eukaryota</taxon>
        <taxon>Metazoa</taxon>
        <taxon>Ecdysozoa</taxon>
        <taxon>Arthropoda</taxon>
        <taxon>Myriapoda</taxon>
        <taxon>Chilopoda</taxon>
        <taxon>Pleurostigmophora</taxon>
        <taxon>Geophilomorpha</taxon>
        <taxon>Linotaeniidae</taxon>
        <taxon>Strigamia</taxon>
    </lineage>
</organism>
<evidence type="ECO:0000256" key="7">
    <source>
        <dbReference type="SAM" id="SignalP"/>
    </source>
</evidence>
<dbReference type="eggNOG" id="KOG3627">
    <property type="taxonomic scope" value="Eukaryota"/>
</dbReference>
<feature type="compositionally biased region" description="Basic residues" evidence="6">
    <location>
        <begin position="384"/>
        <end position="398"/>
    </location>
</feature>
<dbReference type="EMBL" id="JH431551">
    <property type="status" value="NOT_ANNOTATED_CDS"/>
    <property type="molecule type" value="Genomic_DNA"/>
</dbReference>
<feature type="compositionally biased region" description="Low complexity" evidence="6">
    <location>
        <begin position="399"/>
        <end position="412"/>
    </location>
</feature>
<dbReference type="AlphaFoldDB" id="T1IUP9"/>
<dbReference type="STRING" id="126957.T1IUP9"/>
<feature type="signal peptide" evidence="7">
    <location>
        <begin position="1"/>
        <end position="20"/>
    </location>
</feature>
<dbReference type="FunFam" id="2.40.10.10:FF:000006">
    <property type="entry name" value="Serine proteinase stubble"/>
    <property type="match status" value="1"/>
</dbReference>
<dbReference type="EnsemblMetazoa" id="SMAR004877-RA">
    <property type="protein sequence ID" value="SMAR004877-PA"/>
    <property type="gene ID" value="SMAR004877"/>
</dbReference>
<evidence type="ECO:0000313" key="10">
    <source>
        <dbReference type="Proteomes" id="UP000014500"/>
    </source>
</evidence>
<feature type="region of interest" description="Disordered" evidence="6">
    <location>
        <begin position="103"/>
        <end position="169"/>
    </location>
</feature>
<keyword evidence="1 5" id="KW-0645">Protease</keyword>
<evidence type="ECO:0000256" key="1">
    <source>
        <dbReference type="ARBA" id="ARBA00022670"/>
    </source>
</evidence>
<dbReference type="InterPro" id="IPR033116">
    <property type="entry name" value="TRYPSIN_SER"/>
</dbReference>
<evidence type="ECO:0000313" key="9">
    <source>
        <dbReference type="EnsemblMetazoa" id="SMAR004877-PA"/>
    </source>
</evidence>
<evidence type="ECO:0000259" key="8">
    <source>
        <dbReference type="PROSITE" id="PS50240"/>
    </source>
</evidence>
<accession>T1IUP9</accession>
<dbReference type="Proteomes" id="UP000014500">
    <property type="component" value="Unassembled WGS sequence"/>
</dbReference>
<dbReference type="PANTHER" id="PTHR24252">
    <property type="entry name" value="ACROSIN-RELATED"/>
    <property type="match status" value="1"/>
</dbReference>
<dbReference type="InterPro" id="IPR043504">
    <property type="entry name" value="Peptidase_S1_PA_chymotrypsin"/>
</dbReference>
<evidence type="ECO:0000256" key="4">
    <source>
        <dbReference type="ARBA" id="ARBA00023157"/>
    </source>
</evidence>
<evidence type="ECO:0000256" key="2">
    <source>
        <dbReference type="ARBA" id="ARBA00022801"/>
    </source>
</evidence>
<dbReference type="InterPro" id="IPR001314">
    <property type="entry name" value="Peptidase_S1A"/>
</dbReference>
<keyword evidence="3 5" id="KW-0720">Serine protease</keyword>
<dbReference type="PROSITE" id="PS00134">
    <property type="entry name" value="TRYPSIN_HIS"/>
    <property type="match status" value="1"/>
</dbReference>
<dbReference type="PROSITE" id="PS50240">
    <property type="entry name" value="TRYPSIN_DOM"/>
    <property type="match status" value="1"/>
</dbReference>
<feature type="chain" id="PRO_5004579573" description="Peptidase S1 domain-containing protein" evidence="7">
    <location>
        <begin position="21"/>
        <end position="671"/>
    </location>
</feature>
<dbReference type="SMART" id="SM00020">
    <property type="entry name" value="Tryp_SPc"/>
    <property type="match status" value="1"/>
</dbReference>
<keyword evidence="7" id="KW-0732">Signal</keyword>
<keyword evidence="4" id="KW-1015">Disulfide bond</keyword>
<sequence length="671" mass="73178">MHCCSFKLLMLLVAVSLCVGTVGTEVRSPVLADRIGLLGNNACFTKGQQGICTFIWHCHSRRGIGLAPCKKGILFGTCCRLPADEAKLEPVSINSIDKLKPHSSSQLSTNAQFHTTLSSVNRKTTVSRSKTTTPSPSTIWTKESERNPSSIVTRRPSYTTSTSTSNSKLTAHKPLSNVAKPLEKTTDKLPVEVTYAPLGNHWTFNGQITTPKVNHVHNFQDNSASILNIPLVHHNGNHGDEFPLHAIQQIIDDFAKETNKTSSTYSTIVEESQTSAVNEVTVVYVNTGIAESTSSESFWTTPAPVEPVVKFPIISVHVSNSTSSVSVVESAASFQEVAYSPQEQDNSPSPVTITEFPTSISTTKLSLQTIMGAASELSINTTPPKKKPSRRPTRKPTRKTTSSTTKKPTTKPWDYKKDCGVRPLAPTGRIVGGKKVFLGQWPWQVLVKEATWFGLVVKTKCGGVLISRKFVITAAHCQPGWLASLLVLLGEYDLTNENENLKTIQRNVRRVIAHRDFVQATFENDIALLEMDRPVDLQPHIVPVCLPPKTAYYTGETAIVSGWGRLSSGGALPSTLHYVDVPILSNSECQQMFLTAGQVKAIKSSFLCAGYSRGGKDSCEGDSGGPLTVQGSDGRWFLAGTVSHGIKCAYENLPGVYTRISSFRDWIDKYV</sequence>
<feature type="compositionally biased region" description="Low complexity" evidence="6">
    <location>
        <begin position="122"/>
        <end position="138"/>
    </location>
</feature>
<dbReference type="CDD" id="cd00190">
    <property type="entry name" value="Tryp_SPc"/>
    <property type="match status" value="1"/>
</dbReference>
<evidence type="ECO:0000256" key="6">
    <source>
        <dbReference type="SAM" id="MobiDB-lite"/>
    </source>
</evidence>
<dbReference type="InterPro" id="IPR018114">
    <property type="entry name" value="TRYPSIN_HIS"/>
</dbReference>
<dbReference type="InterPro" id="IPR001254">
    <property type="entry name" value="Trypsin_dom"/>
</dbReference>
<dbReference type="SUPFAM" id="SSF50494">
    <property type="entry name" value="Trypsin-like serine proteases"/>
    <property type="match status" value="1"/>
</dbReference>
<keyword evidence="2 5" id="KW-0378">Hydrolase</keyword>
<dbReference type="Gene3D" id="2.40.10.10">
    <property type="entry name" value="Trypsin-like serine proteases"/>
    <property type="match status" value="1"/>
</dbReference>
<dbReference type="HOGENOM" id="CLU_006842_17_0_1"/>
<dbReference type="GO" id="GO:0004252">
    <property type="term" value="F:serine-type endopeptidase activity"/>
    <property type="evidence" value="ECO:0007669"/>
    <property type="project" value="InterPro"/>
</dbReference>
<reference evidence="9" key="2">
    <citation type="submission" date="2015-02" db="UniProtKB">
        <authorList>
            <consortium name="EnsemblMetazoa"/>
        </authorList>
    </citation>
    <scope>IDENTIFICATION</scope>
</reference>
<feature type="compositionally biased region" description="Low complexity" evidence="6">
    <location>
        <begin position="157"/>
        <end position="169"/>
    </location>
</feature>
<dbReference type="OMA" id="IKCAYEN"/>
<dbReference type="PROSITE" id="PS00135">
    <property type="entry name" value="TRYPSIN_SER"/>
    <property type="match status" value="1"/>
</dbReference>
<dbReference type="PRINTS" id="PR00722">
    <property type="entry name" value="CHYMOTRYPSIN"/>
</dbReference>
<feature type="region of interest" description="Disordered" evidence="6">
    <location>
        <begin position="376"/>
        <end position="415"/>
    </location>
</feature>
<feature type="compositionally biased region" description="Polar residues" evidence="6">
    <location>
        <begin position="103"/>
        <end position="121"/>
    </location>
</feature>
<feature type="domain" description="Peptidase S1" evidence="8">
    <location>
        <begin position="430"/>
        <end position="671"/>
    </location>
</feature>
<keyword evidence="10" id="KW-1185">Reference proteome</keyword>